<dbReference type="eggNOG" id="ENOG5030MPE">
    <property type="taxonomic scope" value="Bacteria"/>
</dbReference>
<reference evidence="2 3" key="1">
    <citation type="journal article" date="2013" name="Genome Announc.">
        <title>Genome Sequence of Mycoplasma columbinum Strain SF7.</title>
        <authorList>
            <person name="Guo Z."/>
            <person name="Xu X."/>
            <person name="Zheng Q."/>
            <person name="Li T."/>
            <person name="Kuang S."/>
            <person name="Zhang Z."/>
            <person name="Chen Y."/>
            <person name="Lu X."/>
            <person name="Zhou R."/>
            <person name="Bi D."/>
            <person name="Jin H."/>
        </authorList>
    </citation>
    <scope>NUCLEOTIDE SEQUENCE [LARGE SCALE GENOMIC DNA]</scope>
    <source>
        <strain evidence="2 3">SF7</strain>
    </source>
</reference>
<gene>
    <name evidence="2" type="ORF">MCSF7_00844</name>
</gene>
<dbReference type="EMBL" id="AFXA01000009">
    <property type="protein sequence ID" value="EGV00308.1"/>
    <property type="molecule type" value="Genomic_DNA"/>
</dbReference>
<evidence type="ECO:0000313" key="3">
    <source>
        <dbReference type="Proteomes" id="UP000004978"/>
    </source>
</evidence>
<proteinExistence type="predicted"/>
<dbReference type="NCBIfam" id="NF045962">
    <property type="entry name" value="MAG2810_fam"/>
    <property type="match status" value="1"/>
</dbReference>
<feature type="transmembrane region" description="Helical" evidence="1">
    <location>
        <begin position="93"/>
        <end position="118"/>
    </location>
</feature>
<evidence type="ECO:0000313" key="2">
    <source>
        <dbReference type="EMBL" id="EGV00308.1"/>
    </source>
</evidence>
<name>F9UJW2_9BACT</name>
<sequence>MFLNYKIINMKELNLISKERFIEQNQKNVQEQIYHQLEHDLKAQNKKLKKRLVVNRILFWTSFVIFFVSIIFFILGIFEVAFKNKILLWKSHLAVAIVVFIFLSIFSLLTLIVTKYFLNKIRNTLFKKFSLKPLFHSLFSYFGFKYHNNEIEEKQNISFFKNINNFKEMNNSYHLTHHYKQHAIITNNTYVRMQNLHYKSENYQNFYDLKFWTKIKYILKIWFKKGVKWSSYQGEIEEEKNIQRFGLSFKLTSLNKNLEFTLFDKNNYFTPGDYTSLVLDDRYEFLKIKNKKNEALTKWVNESTNLEAVKVITQMINNYKFINFKYKFKKSTISNLSLKVSNQEIFIWFNTKEQILNFTVSPKIINTKKWSQLMSKKILNDFYFIYLICNLVVPFGLEIKNNKK</sequence>
<feature type="transmembrane region" description="Helical" evidence="1">
    <location>
        <begin position="57"/>
        <end position="81"/>
    </location>
</feature>
<dbReference type="STRING" id="1037410.MCSF7_00844"/>
<evidence type="ECO:0000256" key="1">
    <source>
        <dbReference type="SAM" id="Phobius"/>
    </source>
</evidence>
<keyword evidence="1" id="KW-0472">Membrane</keyword>
<keyword evidence="1" id="KW-1133">Transmembrane helix</keyword>
<feature type="transmembrane region" description="Helical" evidence="1">
    <location>
        <begin position="378"/>
        <end position="397"/>
    </location>
</feature>
<dbReference type="AlphaFoldDB" id="F9UJW2"/>
<protein>
    <recommendedName>
        <fullName evidence="4">DUF3137 domain-containing protein</fullName>
    </recommendedName>
</protein>
<comment type="caution">
    <text evidence="2">The sequence shown here is derived from an EMBL/GenBank/DDBJ whole genome shotgun (WGS) entry which is preliminary data.</text>
</comment>
<accession>F9UJW2</accession>
<evidence type="ECO:0008006" key="4">
    <source>
        <dbReference type="Google" id="ProtNLM"/>
    </source>
</evidence>
<organism evidence="2 3">
    <name type="scientific">Mycoplasmopsis columbina SF7</name>
    <dbReference type="NCBI Taxonomy" id="1037410"/>
    <lineage>
        <taxon>Bacteria</taxon>
        <taxon>Bacillati</taxon>
        <taxon>Mycoplasmatota</taxon>
        <taxon>Mycoplasmoidales</taxon>
        <taxon>Metamycoplasmataceae</taxon>
        <taxon>Mycoplasmopsis</taxon>
    </lineage>
</organism>
<keyword evidence="1" id="KW-0812">Transmembrane</keyword>
<dbReference type="Proteomes" id="UP000004978">
    <property type="component" value="Unassembled WGS sequence"/>
</dbReference>
<keyword evidence="3" id="KW-1185">Reference proteome</keyword>